<protein>
    <submittedName>
        <fullName evidence="1">Uncharacterized protein</fullName>
    </submittedName>
</protein>
<keyword evidence="2" id="KW-1185">Reference proteome</keyword>
<evidence type="ECO:0000313" key="1">
    <source>
        <dbReference type="EMBL" id="MDR7320533.1"/>
    </source>
</evidence>
<proteinExistence type="predicted"/>
<dbReference type="RefSeq" id="WP_310409072.1">
    <property type="nucleotide sequence ID" value="NZ_JAVDYC010000001.1"/>
</dbReference>
<sequence>MTRLPDGATVTQPTIMVIAENTDVRVLPDGAYLIPPNVPVEPLPDGGVRIGAFS</sequence>
<reference evidence="1 2" key="1">
    <citation type="submission" date="2023-07" db="EMBL/GenBank/DDBJ databases">
        <title>Sequencing the genomes of 1000 actinobacteria strains.</title>
        <authorList>
            <person name="Klenk H.-P."/>
        </authorList>
    </citation>
    <scope>NUCLEOTIDE SEQUENCE [LARGE SCALE GENOMIC DNA]</scope>
    <source>
        <strain evidence="1 2">DSM 44711</strain>
    </source>
</reference>
<evidence type="ECO:0000313" key="2">
    <source>
        <dbReference type="Proteomes" id="UP001183629"/>
    </source>
</evidence>
<dbReference type="AlphaFoldDB" id="A0AAE4CRV7"/>
<dbReference type="EMBL" id="JAVDYC010000001">
    <property type="protein sequence ID" value="MDR7320533.1"/>
    <property type="molecule type" value="Genomic_DNA"/>
</dbReference>
<gene>
    <name evidence="1" type="ORF">J2S44_000783</name>
</gene>
<dbReference type="Proteomes" id="UP001183629">
    <property type="component" value="Unassembled WGS sequence"/>
</dbReference>
<accession>A0AAE4CRV7</accession>
<name>A0AAE4CRV7_9ACTN</name>
<comment type="caution">
    <text evidence="1">The sequence shown here is derived from an EMBL/GenBank/DDBJ whole genome shotgun (WGS) entry which is preliminary data.</text>
</comment>
<organism evidence="1 2">
    <name type="scientific">Catenuloplanes niger</name>
    <dbReference type="NCBI Taxonomy" id="587534"/>
    <lineage>
        <taxon>Bacteria</taxon>
        <taxon>Bacillati</taxon>
        <taxon>Actinomycetota</taxon>
        <taxon>Actinomycetes</taxon>
        <taxon>Micromonosporales</taxon>
        <taxon>Micromonosporaceae</taxon>
        <taxon>Catenuloplanes</taxon>
    </lineage>
</organism>